<evidence type="ECO:0000256" key="8">
    <source>
        <dbReference type="ARBA" id="ARBA00022643"/>
    </source>
</evidence>
<dbReference type="GO" id="GO:0005737">
    <property type="term" value="C:cytoplasm"/>
    <property type="evidence" value="ECO:0007669"/>
    <property type="project" value="UniProtKB-SubCell"/>
</dbReference>
<evidence type="ECO:0000256" key="6">
    <source>
        <dbReference type="ARBA" id="ARBA00022490"/>
    </source>
</evidence>
<dbReference type="OrthoDB" id="14784at2759"/>
<evidence type="ECO:0000256" key="4">
    <source>
        <dbReference type="ARBA" id="ARBA00008008"/>
    </source>
</evidence>
<accession>A0A9P4K8E3</accession>
<evidence type="ECO:0000256" key="7">
    <source>
        <dbReference type="ARBA" id="ARBA00022630"/>
    </source>
</evidence>
<dbReference type="InterPro" id="IPR013785">
    <property type="entry name" value="Aldolase_TIM"/>
</dbReference>
<comment type="function">
    <text evidence="11">Catalyzes the conversion of dihydroorotate to orotate with fumarate as the electron acceptor.</text>
</comment>
<comment type="pathway">
    <text evidence="3 11">Pyrimidine metabolism; UMP biosynthesis via de novo pathway.</text>
</comment>
<comment type="caution">
    <text evidence="13">The sequence shown here is derived from an EMBL/GenBank/DDBJ whole genome shotgun (WGS) entry which is preliminary data.</text>
</comment>
<evidence type="ECO:0000259" key="12">
    <source>
        <dbReference type="Pfam" id="PF01180"/>
    </source>
</evidence>
<keyword evidence="14" id="KW-1185">Reference proteome</keyword>
<evidence type="ECO:0000313" key="14">
    <source>
        <dbReference type="Proteomes" id="UP000800093"/>
    </source>
</evidence>
<dbReference type="GO" id="GO:0006221">
    <property type="term" value="P:pyrimidine nucleotide biosynthetic process"/>
    <property type="evidence" value="ECO:0007669"/>
    <property type="project" value="UniProtKB-KW"/>
</dbReference>
<dbReference type="EC" id="1.3.98.1" evidence="11"/>
<evidence type="ECO:0000256" key="9">
    <source>
        <dbReference type="ARBA" id="ARBA00022975"/>
    </source>
</evidence>
<dbReference type="GO" id="GO:0006207">
    <property type="term" value="P:'de novo' pyrimidine nucleobase biosynthetic process"/>
    <property type="evidence" value="ECO:0007669"/>
    <property type="project" value="TreeGrafter"/>
</dbReference>
<organism evidence="13 14">
    <name type="scientific">Lojkania enalia</name>
    <dbReference type="NCBI Taxonomy" id="147567"/>
    <lineage>
        <taxon>Eukaryota</taxon>
        <taxon>Fungi</taxon>
        <taxon>Dikarya</taxon>
        <taxon>Ascomycota</taxon>
        <taxon>Pezizomycotina</taxon>
        <taxon>Dothideomycetes</taxon>
        <taxon>Pleosporomycetidae</taxon>
        <taxon>Pleosporales</taxon>
        <taxon>Pleosporales incertae sedis</taxon>
        <taxon>Lojkania</taxon>
    </lineage>
</organism>
<dbReference type="InterPro" id="IPR005720">
    <property type="entry name" value="Dihydroorotate_DH_cat"/>
</dbReference>
<dbReference type="Gene3D" id="3.20.20.70">
    <property type="entry name" value="Aldolase class I"/>
    <property type="match status" value="1"/>
</dbReference>
<feature type="domain" description="Dihydroorotate dehydrogenase catalytic" evidence="12">
    <location>
        <begin position="62"/>
        <end position="375"/>
    </location>
</feature>
<keyword evidence="7 11" id="KW-0285">Flavoprotein</keyword>
<evidence type="ECO:0000256" key="3">
    <source>
        <dbReference type="ARBA" id="ARBA00004725"/>
    </source>
</evidence>
<comment type="subunit">
    <text evidence="11">Homodimer.</text>
</comment>
<dbReference type="Gene3D" id="2.30.26.10">
    <property type="entry name" value="Dihydroorotate Dehydrogenase A, chain A, domain 2"/>
    <property type="match status" value="1"/>
</dbReference>
<comment type="cofactor">
    <cofactor evidence="1 11">
        <name>FMN</name>
        <dbReference type="ChEBI" id="CHEBI:58210"/>
    </cofactor>
</comment>
<dbReference type="SUPFAM" id="SSF51395">
    <property type="entry name" value="FMN-linked oxidoreductases"/>
    <property type="match status" value="1"/>
</dbReference>
<comment type="catalytic activity">
    <reaction evidence="11">
        <text>(S)-dihydroorotate + fumarate = orotate + succinate</text>
        <dbReference type="Rhea" id="RHEA:30059"/>
        <dbReference type="ChEBI" id="CHEBI:29806"/>
        <dbReference type="ChEBI" id="CHEBI:30031"/>
        <dbReference type="ChEBI" id="CHEBI:30839"/>
        <dbReference type="ChEBI" id="CHEBI:30864"/>
        <dbReference type="EC" id="1.3.98.1"/>
    </reaction>
</comment>
<dbReference type="EMBL" id="ML986620">
    <property type="protein sequence ID" value="KAF2263978.1"/>
    <property type="molecule type" value="Genomic_DNA"/>
</dbReference>
<dbReference type="PANTHER" id="PTHR48109:SF1">
    <property type="entry name" value="DIHYDROOROTATE DEHYDROGENASE (FUMARATE)"/>
    <property type="match status" value="1"/>
</dbReference>
<sequence>MKHNLYIQPPILNSANPWCSTLEQLQELYASPHTGAVTTRTSLLDGFLNDSSVHQFAFYNPATHNAEEPNSESSTAADTTGSLNTLGYSPLPLMTYLGFVKTISDQIPEPISHSSPNEAHKPKPFIISVTGSVDDVVECYKQICALQHKVLMVLAMEVNLSCPNIPGKPPPAYNSDSLLSYLSALKQEVKHQLDIEPESSHHRKIHVPIGIKTPPYTYHDQYQQLIDSLLVSANEIEPKDLPCPISFITATNTLGSSLLLTPTFESATSPPSSPGGSKLREVFHHTLNSANGTGIGGLAGAPLHPLALGNVYTIKSMLFQHNELDHIHIIGVGGVDDVEGFLRMRAVGASAVGVGTALGRKGVKVFEEINEVLKQRGF</sequence>
<dbReference type="InterPro" id="IPR033886">
    <property type="entry name" value="DHOD_1A"/>
</dbReference>
<proteinExistence type="inferred from homology"/>
<name>A0A9P4K8E3_9PLEO</name>
<evidence type="ECO:0000256" key="10">
    <source>
        <dbReference type="ARBA" id="ARBA00023002"/>
    </source>
</evidence>
<keyword evidence="6 11" id="KW-0963">Cytoplasm</keyword>
<dbReference type="InterPro" id="IPR023359">
    <property type="entry name" value="Dihydro_DH_chainA_dom2"/>
</dbReference>
<comment type="similarity">
    <text evidence="4 11">Belongs to the dihydroorotate dehydrogenase family. Type 1 subfamily.</text>
</comment>
<evidence type="ECO:0000256" key="5">
    <source>
        <dbReference type="ARBA" id="ARBA00021374"/>
    </source>
</evidence>
<evidence type="ECO:0000256" key="2">
    <source>
        <dbReference type="ARBA" id="ARBA00004496"/>
    </source>
</evidence>
<dbReference type="AlphaFoldDB" id="A0A9P4K8E3"/>
<reference evidence="14" key="1">
    <citation type="journal article" date="2020" name="Stud. Mycol.">
        <title>101 Dothideomycetes genomes: A test case for predicting lifestyles and emergence of pathogens.</title>
        <authorList>
            <person name="Haridas S."/>
            <person name="Albert R."/>
            <person name="Binder M."/>
            <person name="Bloem J."/>
            <person name="LaButti K."/>
            <person name="Salamov A."/>
            <person name="Andreopoulos B."/>
            <person name="Baker S."/>
            <person name="Barry K."/>
            <person name="Bills G."/>
            <person name="Bluhm B."/>
            <person name="Cannon C."/>
            <person name="Castanera R."/>
            <person name="Culley D."/>
            <person name="Daum C."/>
            <person name="Ezra D."/>
            <person name="Gonzalez J."/>
            <person name="Henrissat B."/>
            <person name="Kuo A."/>
            <person name="Liang C."/>
            <person name="Lipzen A."/>
            <person name="Lutzoni F."/>
            <person name="Magnuson J."/>
            <person name="Mondo S."/>
            <person name="Nolan M."/>
            <person name="Ohm R."/>
            <person name="Pangilinan J."/>
            <person name="Park H.-J."/>
            <person name="Ramirez L."/>
            <person name="Alfaro M."/>
            <person name="Sun H."/>
            <person name="Tritt A."/>
            <person name="Yoshinaga Y."/>
            <person name="Zwiers L.-H."/>
            <person name="Turgeon B."/>
            <person name="Goodwin S."/>
            <person name="Spatafora J."/>
            <person name="Crous P."/>
            <person name="Grigoriev I."/>
        </authorList>
    </citation>
    <scope>NUCLEOTIDE SEQUENCE [LARGE SCALE GENOMIC DNA]</scope>
    <source>
        <strain evidence="14">CBS 304.66</strain>
    </source>
</reference>
<dbReference type="PANTHER" id="PTHR48109">
    <property type="entry name" value="DIHYDROOROTATE DEHYDROGENASE (QUINONE), MITOCHONDRIAL-RELATED"/>
    <property type="match status" value="1"/>
</dbReference>
<evidence type="ECO:0000313" key="13">
    <source>
        <dbReference type="EMBL" id="KAF2263978.1"/>
    </source>
</evidence>
<keyword evidence="9 11" id="KW-0665">Pyrimidine biosynthesis</keyword>
<comment type="subcellular location">
    <subcellularLocation>
        <location evidence="2 11">Cytoplasm</location>
    </subcellularLocation>
</comment>
<evidence type="ECO:0000256" key="11">
    <source>
        <dbReference type="RuleBase" id="RU364042"/>
    </source>
</evidence>
<protein>
    <recommendedName>
        <fullName evidence="5 11">Dihydroorotate dehydrogenase (fumarate)</fullName>
        <ecNumber evidence="11">1.3.98.1</ecNumber>
    </recommendedName>
    <alternativeName>
        <fullName evidence="11">Dihydroorotate oxidase</fullName>
    </alternativeName>
</protein>
<dbReference type="Pfam" id="PF01180">
    <property type="entry name" value="DHO_dh"/>
    <property type="match status" value="1"/>
</dbReference>
<keyword evidence="8 11" id="KW-0288">FMN</keyword>
<dbReference type="CDD" id="cd04741">
    <property type="entry name" value="DHOD_1A_like"/>
    <property type="match status" value="1"/>
</dbReference>
<dbReference type="GO" id="GO:1990663">
    <property type="term" value="F:dihydroorotate dehydrogenase (fumarate) activity"/>
    <property type="evidence" value="ECO:0007669"/>
    <property type="project" value="UniProtKB-EC"/>
</dbReference>
<dbReference type="InterPro" id="IPR050074">
    <property type="entry name" value="DHO_dehydrogenase"/>
</dbReference>
<evidence type="ECO:0000256" key="1">
    <source>
        <dbReference type="ARBA" id="ARBA00001917"/>
    </source>
</evidence>
<dbReference type="Proteomes" id="UP000800093">
    <property type="component" value="Unassembled WGS sequence"/>
</dbReference>
<gene>
    <name evidence="13" type="ORF">CC78DRAFT_259265</name>
</gene>
<keyword evidence="10 11" id="KW-0560">Oxidoreductase</keyword>